<dbReference type="AlphaFoldDB" id="A0AAE1E3C2"/>
<gene>
    <name evidence="1" type="ORF">RRG08_033752</name>
</gene>
<dbReference type="EMBL" id="JAWDGP010001311">
    <property type="protein sequence ID" value="KAK3792899.1"/>
    <property type="molecule type" value="Genomic_DNA"/>
</dbReference>
<comment type="caution">
    <text evidence="1">The sequence shown here is derived from an EMBL/GenBank/DDBJ whole genome shotgun (WGS) entry which is preliminary data.</text>
</comment>
<protein>
    <submittedName>
        <fullName evidence="1">Uncharacterized protein</fullName>
    </submittedName>
</protein>
<name>A0AAE1E3C2_9GAST</name>
<evidence type="ECO:0000313" key="2">
    <source>
        <dbReference type="Proteomes" id="UP001283361"/>
    </source>
</evidence>
<organism evidence="1 2">
    <name type="scientific">Elysia crispata</name>
    <name type="common">lettuce slug</name>
    <dbReference type="NCBI Taxonomy" id="231223"/>
    <lineage>
        <taxon>Eukaryota</taxon>
        <taxon>Metazoa</taxon>
        <taxon>Spiralia</taxon>
        <taxon>Lophotrochozoa</taxon>
        <taxon>Mollusca</taxon>
        <taxon>Gastropoda</taxon>
        <taxon>Heterobranchia</taxon>
        <taxon>Euthyneura</taxon>
        <taxon>Panpulmonata</taxon>
        <taxon>Sacoglossa</taxon>
        <taxon>Placobranchoidea</taxon>
        <taxon>Plakobranchidae</taxon>
        <taxon>Elysia</taxon>
    </lineage>
</organism>
<reference evidence="1" key="1">
    <citation type="journal article" date="2023" name="G3 (Bethesda)">
        <title>A reference genome for the long-term kleptoplast-retaining sea slug Elysia crispata morphotype clarki.</title>
        <authorList>
            <person name="Eastman K.E."/>
            <person name="Pendleton A.L."/>
            <person name="Shaikh M.A."/>
            <person name="Suttiyut T."/>
            <person name="Ogas R."/>
            <person name="Tomko P."/>
            <person name="Gavelis G."/>
            <person name="Widhalm J.R."/>
            <person name="Wisecaver J.H."/>
        </authorList>
    </citation>
    <scope>NUCLEOTIDE SEQUENCE</scope>
    <source>
        <strain evidence="1">ECLA1</strain>
    </source>
</reference>
<accession>A0AAE1E3C2</accession>
<proteinExistence type="predicted"/>
<sequence>MVKQLFTVTDVLYELAMDNNRDGKGTEISFCSDDSKGFKNSNLEISSTYRRDDENLDLPFTLPEGD</sequence>
<dbReference type="Proteomes" id="UP001283361">
    <property type="component" value="Unassembled WGS sequence"/>
</dbReference>
<evidence type="ECO:0000313" key="1">
    <source>
        <dbReference type="EMBL" id="KAK3792899.1"/>
    </source>
</evidence>
<keyword evidence="2" id="KW-1185">Reference proteome</keyword>